<keyword evidence="4" id="KW-0804">Transcription</keyword>
<dbReference type="PRINTS" id="PR00039">
    <property type="entry name" value="HTHLYSR"/>
</dbReference>
<dbReference type="Gene3D" id="1.10.10.10">
    <property type="entry name" value="Winged helix-like DNA-binding domain superfamily/Winged helix DNA-binding domain"/>
    <property type="match status" value="1"/>
</dbReference>
<organism evidence="6 7">
    <name type="scientific">Hungatella hathewayi</name>
    <dbReference type="NCBI Taxonomy" id="154046"/>
    <lineage>
        <taxon>Bacteria</taxon>
        <taxon>Bacillati</taxon>
        <taxon>Bacillota</taxon>
        <taxon>Clostridia</taxon>
        <taxon>Lachnospirales</taxon>
        <taxon>Lachnospiraceae</taxon>
        <taxon>Hungatella</taxon>
    </lineage>
</organism>
<dbReference type="InterPro" id="IPR005119">
    <property type="entry name" value="LysR_subst-bd"/>
</dbReference>
<comment type="similarity">
    <text evidence="1">Belongs to the LysR transcriptional regulatory family.</text>
</comment>
<evidence type="ECO:0000313" key="7">
    <source>
        <dbReference type="Proteomes" id="UP000261257"/>
    </source>
</evidence>
<comment type="caution">
    <text evidence="6">The sequence shown here is derived from an EMBL/GenBank/DDBJ whole genome shotgun (WGS) entry which is preliminary data.</text>
</comment>
<dbReference type="EMBL" id="QSSQ01000004">
    <property type="protein sequence ID" value="RGM06920.1"/>
    <property type="molecule type" value="Genomic_DNA"/>
</dbReference>
<evidence type="ECO:0000256" key="1">
    <source>
        <dbReference type="ARBA" id="ARBA00009437"/>
    </source>
</evidence>
<evidence type="ECO:0000259" key="5">
    <source>
        <dbReference type="PROSITE" id="PS50931"/>
    </source>
</evidence>
<evidence type="ECO:0000256" key="2">
    <source>
        <dbReference type="ARBA" id="ARBA00023015"/>
    </source>
</evidence>
<dbReference type="PANTHER" id="PTHR30126">
    <property type="entry name" value="HTH-TYPE TRANSCRIPTIONAL REGULATOR"/>
    <property type="match status" value="1"/>
</dbReference>
<dbReference type="InterPro" id="IPR036390">
    <property type="entry name" value="WH_DNA-bd_sf"/>
</dbReference>
<dbReference type="InterPro" id="IPR036388">
    <property type="entry name" value="WH-like_DNA-bd_sf"/>
</dbReference>
<gene>
    <name evidence="6" type="ORF">DXC39_07565</name>
</gene>
<dbReference type="Pfam" id="PF03466">
    <property type="entry name" value="LysR_substrate"/>
    <property type="match status" value="1"/>
</dbReference>
<feature type="domain" description="HTH lysR-type" evidence="5">
    <location>
        <begin position="6"/>
        <end position="63"/>
    </location>
</feature>
<dbReference type="GO" id="GO:0000976">
    <property type="term" value="F:transcription cis-regulatory region binding"/>
    <property type="evidence" value="ECO:0007669"/>
    <property type="project" value="TreeGrafter"/>
</dbReference>
<dbReference type="PROSITE" id="PS50931">
    <property type="entry name" value="HTH_LYSR"/>
    <property type="match status" value="1"/>
</dbReference>
<sequence length="316" mass="36089">MEGHYMQLTQLEYLIAVEKYGSISRAARELYTSQSSISTSIKTLETELGVELLRRGTKGVHITAEGQYILENAKIICRHMDDIKDVRGRISGKVRGNVTVGGDGYCCMNILGNTAVNLKEHYPDISVALKGNNQRQILSELSDGSLDLGIFQINQFNEKYVRAKVEYSQLTSWDILKSHLVVGVGGQHPLYGRDQVSLEDMMPYEIATGFVRAEDLVYWSLFCEMRKRGYTKSITCLGDVGVSRLYTIKRNCIQLVPRVSLDMTNPLFSTPLYPIEMDQRYDLKYLLVYREESFGQPQELFLDEVLRYLEPYQDTE</sequence>
<accession>A0A3E4UC30</accession>
<evidence type="ECO:0000313" key="6">
    <source>
        <dbReference type="EMBL" id="RGM06920.1"/>
    </source>
</evidence>
<dbReference type="GO" id="GO:0003700">
    <property type="term" value="F:DNA-binding transcription factor activity"/>
    <property type="evidence" value="ECO:0007669"/>
    <property type="project" value="InterPro"/>
</dbReference>
<dbReference type="InterPro" id="IPR000847">
    <property type="entry name" value="LysR_HTH_N"/>
</dbReference>
<dbReference type="Pfam" id="PF00126">
    <property type="entry name" value="HTH_1"/>
    <property type="match status" value="1"/>
</dbReference>
<dbReference type="Gene3D" id="3.40.190.290">
    <property type="match status" value="1"/>
</dbReference>
<evidence type="ECO:0000256" key="3">
    <source>
        <dbReference type="ARBA" id="ARBA00023125"/>
    </source>
</evidence>
<dbReference type="FunFam" id="1.10.10.10:FF:000001">
    <property type="entry name" value="LysR family transcriptional regulator"/>
    <property type="match status" value="1"/>
</dbReference>
<dbReference type="PANTHER" id="PTHR30126:SF39">
    <property type="entry name" value="HTH-TYPE TRANSCRIPTIONAL REGULATOR CYSL"/>
    <property type="match status" value="1"/>
</dbReference>
<proteinExistence type="inferred from homology"/>
<dbReference type="AlphaFoldDB" id="A0A3E4UC30"/>
<evidence type="ECO:0000256" key="4">
    <source>
        <dbReference type="ARBA" id="ARBA00023163"/>
    </source>
</evidence>
<protein>
    <submittedName>
        <fullName evidence="6">LysR family transcriptional regulator</fullName>
    </submittedName>
</protein>
<dbReference type="SUPFAM" id="SSF53850">
    <property type="entry name" value="Periplasmic binding protein-like II"/>
    <property type="match status" value="1"/>
</dbReference>
<name>A0A3E4UC30_9FIRM</name>
<dbReference type="Proteomes" id="UP000261257">
    <property type="component" value="Unassembled WGS sequence"/>
</dbReference>
<dbReference type="SUPFAM" id="SSF46785">
    <property type="entry name" value="Winged helix' DNA-binding domain"/>
    <property type="match status" value="1"/>
</dbReference>
<reference evidence="6 7" key="1">
    <citation type="submission" date="2018-08" db="EMBL/GenBank/DDBJ databases">
        <title>A genome reference for cultivated species of the human gut microbiota.</title>
        <authorList>
            <person name="Zou Y."/>
            <person name="Xue W."/>
            <person name="Luo G."/>
        </authorList>
    </citation>
    <scope>NUCLEOTIDE SEQUENCE [LARGE SCALE GENOMIC DNA]</scope>
    <source>
        <strain evidence="6 7">TF05-11AC</strain>
    </source>
</reference>
<keyword evidence="2" id="KW-0805">Transcription regulation</keyword>
<dbReference type="CDD" id="cd05466">
    <property type="entry name" value="PBP2_LTTR_substrate"/>
    <property type="match status" value="1"/>
</dbReference>
<keyword evidence="3" id="KW-0238">DNA-binding</keyword>